<keyword evidence="8" id="KW-0966">Cell projection</keyword>
<dbReference type="InterPro" id="IPR010930">
    <property type="entry name" value="Flg_bb/hook_C_dom"/>
</dbReference>
<dbReference type="InterPro" id="IPR037925">
    <property type="entry name" value="FlgE/F/G-like"/>
</dbReference>
<evidence type="ECO:0000256" key="1">
    <source>
        <dbReference type="ARBA" id="ARBA00004117"/>
    </source>
</evidence>
<dbReference type="SUPFAM" id="SSF117143">
    <property type="entry name" value="Flagellar hook protein flgE"/>
    <property type="match status" value="1"/>
</dbReference>
<comment type="subcellular location">
    <subcellularLocation>
        <location evidence="1 4">Bacterial flagellum basal body</location>
    </subcellularLocation>
</comment>
<dbReference type="InterPro" id="IPR020013">
    <property type="entry name" value="Flagellar_FlgE/F/G"/>
</dbReference>
<dbReference type="NCBIfam" id="TIGR03506">
    <property type="entry name" value="FlgEFG_subfam"/>
    <property type="match status" value="1"/>
</dbReference>
<dbReference type="Pfam" id="PF00460">
    <property type="entry name" value="Flg_bb_rod"/>
    <property type="match status" value="1"/>
</dbReference>
<name>A0A4R6QID7_9BURK</name>
<dbReference type="PANTHER" id="PTHR30435:SF1">
    <property type="entry name" value="FLAGELLAR HOOK PROTEIN FLGE"/>
    <property type="match status" value="1"/>
</dbReference>
<evidence type="ECO:0000313" key="8">
    <source>
        <dbReference type="EMBL" id="TDP61392.1"/>
    </source>
</evidence>
<comment type="caution">
    <text evidence="8">The sequence shown here is derived from an EMBL/GenBank/DDBJ whole genome shotgun (WGS) entry which is preliminary data.</text>
</comment>
<evidence type="ECO:0000259" key="6">
    <source>
        <dbReference type="Pfam" id="PF06429"/>
    </source>
</evidence>
<keyword evidence="3 4" id="KW-0975">Bacterial flagellum</keyword>
<evidence type="ECO:0000259" key="5">
    <source>
        <dbReference type="Pfam" id="PF00460"/>
    </source>
</evidence>
<keyword evidence="9" id="KW-1185">Reference proteome</keyword>
<dbReference type="EMBL" id="SNXS01000013">
    <property type="protein sequence ID" value="TDP61392.1"/>
    <property type="molecule type" value="Genomic_DNA"/>
</dbReference>
<evidence type="ECO:0000259" key="7">
    <source>
        <dbReference type="Pfam" id="PF22692"/>
    </source>
</evidence>
<sequence length="392" mass="40703">MLDSISIGMAGLAGFSKGIKVIGNNTSNMNTPGFKGARLQFGNMVFAGSQSLTADASRYGAGINTYSTSLNFEAGDLRQTGANLDLAIDGLGLFVLKNLAGETRYTRAGQFEFDAKGVLVNRNDKSAVQGLDADGRLGSIDLSGLRVSAPRASSNVAFKGNLSSSATDQTVSNVNVLDAAGGNHALSLKLTSESPAKPGSWLVSVLDGSTEVGTGTILFKDGLPVAGSSEIKINYKPIGQAEMPLTLNFGTEVTSYATGNLSTLAFASQNGFQAGSLSKVSFDAAGLLSIEYSNGQTAKGKRLALARFASDEALEASGDNQFQASGSAEAQLGPAQTGGFGTLRPGYIEFSNVDLSKEFGELVIMQRGYQASSQIVSTANEMIEQLFAMRGK</sequence>
<dbReference type="RefSeq" id="WP_133703705.1">
    <property type="nucleotide sequence ID" value="NZ_SNXS01000013.1"/>
</dbReference>
<dbReference type="GO" id="GO:0071978">
    <property type="term" value="P:bacterial-type flagellum-dependent swarming motility"/>
    <property type="evidence" value="ECO:0007669"/>
    <property type="project" value="TreeGrafter"/>
</dbReference>
<protein>
    <recommendedName>
        <fullName evidence="4">Flagellar hook protein FlgE</fullName>
    </recommendedName>
</protein>
<keyword evidence="8" id="KW-0969">Cilium</keyword>
<evidence type="ECO:0000256" key="4">
    <source>
        <dbReference type="RuleBase" id="RU362116"/>
    </source>
</evidence>
<gene>
    <name evidence="8" type="ORF">DES47_11375</name>
</gene>
<accession>A0A4R6QID7</accession>
<comment type="function">
    <text evidence="4">A flexible structure which links the flagellar filament to the drive apparatus in the basal body.</text>
</comment>
<reference evidence="8 9" key="1">
    <citation type="submission" date="2019-03" db="EMBL/GenBank/DDBJ databases">
        <title>Genomic Encyclopedia of Type Strains, Phase IV (KMG-IV): sequencing the most valuable type-strain genomes for metagenomic binning, comparative biology and taxonomic classification.</title>
        <authorList>
            <person name="Goeker M."/>
        </authorList>
    </citation>
    <scope>NUCLEOTIDE SEQUENCE [LARGE SCALE GENOMIC DNA]</scope>
    <source>
        <strain evidence="8 9">DSM 16998</strain>
    </source>
</reference>
<dbReference type="GO" id="GO:0009425">
    <property type="term" value="C:bacterial-type flagellum basal body"/>
    <property type="evidence" value="ECO:0007669"/>
    <property type="project" value="UniProtKB-SubCell"/>
</dbReference>
<dbReference type="OrthoDB" id="8578401at2"/>
<dbReference type="Gene3D" id="2.60.98.20">
    <property type="entry name" value="Flagellar hook protein FlgE"/>
    <property type="match status" value="1"/>
</dbReference>
<evidence type="ECO:0000313" key="9">
    <source>
        <dbReference type="Proteomes" id="UP000295361"/>
    </source>
</evidence>
<dbReference type="Pfam" id="PF22692">
    <property type="entry name" value="LlgE_F_G_D1"/>
    <property type="match status" value="1"/>
</dbReference>
<dbReference type="InterPro" id="IPR037058">
    <property type="entry name" value="Falgellar_hook_FlgE_sf"/>
</dbReference>
<comment type="similarity">
    <text evidence="2 4">Belongs to the flagella basal body rod proteins family.</text>
</comment>
<feature type="domain" description="Flagellar basal-body/hook protein C-terminal" evidence="6">
    <location>
        <begin position="345"/>
        <end position="386"/>
    </location>
</feature>
<feature type="domain" description="Flagellar basal body rod protein N-terminal" evidence="5">
    <location>
        <begin position="7"/>
        <end position="35"/>
    </location>
</feature>
<dbReference type="GO" id="GO:0009424">
    <property type="term" value="C:bacterial-type flagellum hook"/>
    <property type="evidence" value="ECO:0007669"/>
    <property type="project" value="TreeGrafter"/>
</dbReference>
<dbReference type="Proteomes" id="UP000295361">
    <property type="component" value="Unassembled WGS sequence"/>
</dbReference>
<evidence type="ECO:0000256" key="2">
    <source>
        <dbReference type="ARBA" id="ARBA00009677"/>
    </source>
</evidence>
<dbReference type="Pfam" id="PF06429">
    <property type="entry name" value="Flg_bbr_C"/>
    <property type="match status" value="1"/>
</dbReference>
<dbReference type="InterPro" id="IPR053967">
    <property type="entry name" value="LlgE_F_G-like_D1"/>
</dbReference>
<dbReference type="InParanoid" id="A0A4R6QID7"/>
<evidence type="ECO:0000256" key="3">
    <source>
        <dbReference type="ARBA" id="ARBA00023143"/>
    </source>
</evidence>
<feature type="domain" description="Flagellar hook protein FlgE/F/G-like D1" evidence="7">
    <location>
        <begin position="87"/>
        <end position="126"/>
    </location>
</feature>
<dbReference type="GO" id="GO:0005829">
    <property type="term" value="C:cytosol"/>
    <property type="evidence" value="ECO:0007669"/>
    <property type="project" value="TreeGrafter"/>
</dbReference>
<dbReference type="PANTHER" id="PTHR30435">
    <property type="entry name" value="FLAGELLAR PROTEIN"/>
    <property type="match status" value="1"/>
</dbReference>
<proteinExistence type="inferred from homology"/>
<organism evidence="8 9">
    <name type="scientific">Roseateles toxinivorans</name>
    <dbReference type="NCBI Taxonomy" id="270368"/>
    <lineage>
        <taxon>Bacteria</taxon>
        <taxon>Pseudomonadati</taxon>
        <taxon>Pseudomonadota</taxon>
        <taxon>Betaproteobacteria</taxon>
        <taxon>Burkholderiales</taxon>
        <taxon>Sphaerotilaceae</taxon>
        <taxon>Roseateles</taxon>
    </lineage>
</organism>
<dbReference type="InterPro" id="IPR001444">
    <property type="entry name" value="Flag_bb_rod_N"/>
</dbReference>
<keyword evidence="8" id="KW-0282">Flagellum</keyword>
<dbReference type="AlphaFoldDB" id="A0A4R6QID7"/>